<dbReference type="Proteomes" id="UP000639772">
    <property type="component" value="Chromosome 7"/>
</dbReference>
<comment type="caution">
    <text evidence="8">The sequence shown here is derived from an EMBL/GenBank/DDBJ whole genome shotgun (WGS) entry which is preliminary data.</text>
</comment>
<dbReference type="EMBL" id="JADCNM010000007">
    <property type="protein sequence ID" value="KAG0475127.1"/>
    <property type="molecule type" value="Genomic_DNA"/>
</dbReference>
<feature type="region of interest" description="Disordered" evidence="6">
    <location>
        <begin position="46"/>
        <end position="65"/>
    </location>
</feature>
<dbReference type="GO" id="GO:0003700">
    <property type="term" value="F:DNA-binding transcription factor activity"/>
    <property type="evidence" value="ECO:0007669"/>
    <property type="project" value="TreeGrafter"/>
</dbReference>
<name>A0A835QUM7_VANPL</name>
<proteinExistence type="inferred from homology"/>
<sequence>MDWREKEKLVASSSNPSVSMEESFSHVPWHHPSNAHASSLLELQTASSSSTVGKQAPLGWNSSDHSTKAGNLLASGEGMLPLAFPTSLLLQGAPSSTKRGSPLKEIKEVSEEINGEASDELPNSSQVGFDSRKRKRCNQNDVSVNHHKAEQNTSKTAVAKQAGKNSTVGGEAPKEEYIHVRARRGQATNSHSLAERLRREKISERMKLLQGLVPGCSKLSGKAVMLDEIINYVQSLQRQVEFLSMKLAAFNPTEVILHQCSIQHRMAGIINPPSEALTRTGKAQLPSSKRRCRSLGKKVSTKLFK</sequence>
<dbReference type="PROSITE" id="PS50888">
    <property type="entry name" value="BHLH"/>
    <property type="match status" value="1"/>
</dbReference>
<dbReference type="PANTHER" id="PTHR12565">
    <property type="entry name" value="STEROL REGULATORY ELEMENT-BINDING PROTEIN"/>
    <property type="match status" value="1"/>
</dbReference>
<dbReference type="InterPro" id="IPR024097">
    <property type="entry name" value="bHLH_ZIP_TF"/>
</dbReference>
<comment type="subcellular location">
    <subcellularLocation>
        <location evidence="1">Nucleus</location>
    </subcellularLocation>
</comment>
<evidence type="ECO:0000313" key="9">
    <source>
        <dbReference type="Proteomes" id="UP000639772"/>
    </source>
</evidence>
<dbReference type="InterPro" id="IPR011598">
    <property type="entry name" value="bHLH_dom"/>
</dbReference>
<keyword evidence="3" id="KW-0805">Transcription regulation</keyword>
<dbReference type="SUPFAM" id="SSF47459">
    <property type="entry name" value="HLH, helix-loop-helix DNA-binding domain"/>
    <property type="match status" value="1"/>
</dbReference>
<dbReference type="OrthoDB" id="1928604at2759"/>
<feature type="region of interest" description="Disordered" evidence="6">
    <location>
        <begin position="1"/>
        <end position="33"/>
    </location>
</feature>
<feature type="region of interest" description="Disordered" evidence="6">
    <location>
        <begin position="111"/>
        <end position="174"/>
    </location>
</feature>
<evidence type="ECO:0000256" key="1">
    <source>
        <dbReference type="ARBA" id="ARBA00004123"/>
    </source>
</evidence>
<evidence type="ECO:0000313" key="8">
    <source>
        <dbReference type="EMBL" id="KAG0475127.1"/>
    </source>
</evidence>
<accession>A0A835QUM7</accession>
<keyword evidence="4" id="KW-0804">Transcription</keyword>
<dbReference type="GO" id="GO:0005634">
    <property type="term" value="C:nucleus"/>
    <property type="evidence" value="ECO:0007669"/>
    <property type="project" value="UniProtKB-SubCell"/>
</dbReference>
<dbReference type="InterPro" id="IPR036638">
    <property type="entry name" value="HLH_DNA-bd_sf"/>
</dbReference>
<evidence type="ECO:0000256" key="6">
    <source>
        <dbReference type="SAM" id="MobiDB-lite"/>
    </source>
</evidence>
<reference evidence="8 9" key="1">
    <citation type="journal article" date="2020" name="Nat. Food">
        <title>A phased Vanilla planifolia genome enables genetic improvement of flavour and production.</title>
        <authorList>
            <person name="Hasing T."/>
            <person name="Tang H."/>
            <person name="Brym M."/>
            <person name="Khazi F."/>
            <person name="Huang T."/>
            <person name="Chambers A.H."/>
        </authorList>
    </citation>
    <scope>NUCLEOTIDE SEQUENCE [LARGE SCALE GENOMIC DNA]</scope>
    <source>
        <tissue evidence="8">Leaf</tissue>
    </source>
</reference>
<comment type="similarity">
    <text evidence="2">Belongs to the bHLH protein family.</text>
</comment>
<evidence type="ECO:0000256" key="3">
    <source>
        <dbReference type="ARBA" id="ARBA00023015"/>
    </source>
</evidence>
<dbReference type="SMART" id="SM00353">
    <property type="entry name" value="HLH"/>
    <property type="match status" value="1"/>
</dbReference>
<protein>
    <recommendedName>
        <fullName evidence="7">BHLH domain-containing protein</fullName>
    </recommendedName>
</protein>
<dbReference type="CDD" id="cd18919">
    <property type="entry name" value="bHLH_AtBPE_like"/>
    <property type="match status" value="1"/>
</dbReference>
<dbReference type="Pfam" id="PF00010">
    <property type="entry name" value="HLH"/>
    <property type="match status" value="1"/>
</dbReference>
<dbReference type="Gene3D" id="4.10.280.10">
    <property type="entry name" value="Helix-loop-helix DNA-binding domain"/>
    <property type="match status" value="1"/>
</dbReference>
<feature type="compositionally biased region" description="Low complexity" evidence="6">
    <location>
        <begin position="12"/>
        <end position="22"/>
    </location>
</feature>
<dbReference type="AlphaFoldDB" id="A0A835QUM7"/>
<dbReference type="GO" id="GO:0046983">
    <property type="term" value="F:protein dimerization activity"/>
    <property type="evidence" value="ECO:0007669"/>
    <property type="project" value="InterPro"/>
</dbReference>
<keyword evidence="5" id="KW-0539">Nucleus</keyword>
<evidence type="ECO:0000259" key="7">
    <source>
        <dbReference type="PROSITE" id="PS50888"/>
    </source>
</evidence>
<evidence type="ECO:0000256" key="4">
    <source>
        <dbReference type="ARBA" id="ARBA00023163"/>
    </source>
</evidence>
<dbReference type="PANTHER" id="PTHR12565:SF184">
    <property type="entry name" value="BHLH TRANSCRIPTION FACTOR"/>
    <property type="match status" value="1"/>
</dbReference>
<evidence type="ECO:0000256" key="5">
    <source>
        <dbReference type="ARBA" id="ARBA00023242"/>
    </source>
</evidence>
<organism evidence="8 9">
    <name type="scientific">Vanilla planifolia</name>
    <name type="common">Vanilla</name>
    <dbReference type="NCBI Taxonomy" id="51239"/>
    <lineage>
        <taxon>Eukaryota</taxon>
        <taxon>Viridiplantae</taxon>
        <taxon>Streptophyta</taxon>
        <taxon>Embryophyta</taxon>
        <taxon>Tracheophyta</taxon>
        <taxon>Spermatophyta</taxon>
        <taxon>Magnoliopsida</taxon>
        <taxon>Liliopsida</taxon>
        <taxon>Asparagales</taxon>
        <taxon>Orchidaceae</taxon>
        <taxon>Vanilloideae</taxon>
        <taxon>Vanilleae</taxon>
        <taxon>Vanilla</taxon>
    </lineage>
</organism>
<gene>
    <name evidence="8" type="ORF">HPP92_014813</name>
</gene>
<dbReference type="FunFam" id="4.10.280.10:FF:000002">
    <property type="entry name" value="Basic helix-loop-helix transcription factor"/>
    <property type="match status" value="1"/>
</dbReference>
<evidence type="ECO:0000256" key="2">
    <source>
        <dbReference type="ARBA" id="ARBA00005510"/>
    </source>
</evidence>
<feature type="domain" description="BHLH" evidence="7">
    <location>
        <begin position="186"/>
        <end position="236"/>
    </location>
</feature>